<evidence type="ECO:0000256" key="1">
    <source>
        <dbReference type="SAM" id="SignalP"/>
    </source>
</evidence>
<dbReference type="PANTHER" id="PTHR38834">
    <property type="entry name" value="PERIPLASMIC SUBSTRATE BINDING PROTEIN FAMILY 3"/>
    <property type="match status" value="1"/>
</dbReference>
<dbReference type="PANTHER" id="PTHR38834:SF3">
    <property type="entry name" value="SOLUTE-BINDING PROTEIN FAMILY 3_N-TERMINAL DOMAIN-CONTAINING PROTEIN"/>
    <property type="match status" value="1"/>
</dbReference>
<feature type="chain" id="PRO_5020841244" evidence="1">
    <location>
        <begin position="20"/>
        <end position="247"/>
    </location>
</feature>
<evidence type="ECO:0000313" key="3">
    <source>
        <dbReference type="Proteomes" id="UP000295375"/>
    </source>
</evidence>
<keyword evidence="1" id="KW-0732">Signal</keyword>
<dbReference type="SUPFAM" id="SSF53850">
    <property type="entry name" value="Periplasmic binding protein-like II"/>
    <property type="match status" value="1"/>
</dbReference>
<sequence length="247" mass="28610">MTRRWLRLVLLLVPALLAAAETRPVVRLNTLEWPPYTTEALPDRGHTTAVVEKVWQAAGFDPKIRFRPWSRTVREARTGQNQIEGYFPEYYAEALTANFLFSDPIGGGWLGLAEQTERPIRWQRLQDLKPYTIGVVTDYVNTRDFDAAVRDGWLRTDEASDDQKNLRKLLYGRLDLVVIDENVFAYLLSHDASLLPGRTLLQINPQKLEYKKLYLCLRKSAEAERKMASFNLMLRQLQDRGEIPLFE</sequence>
<feature type="signal peptide" evidence="1">
    <location>
        <begin position="1"/>
        <end position="19"/>
    </location>
</feature>
<evidence type="ECO:0000313" key="2">
    <source>
        <dbReference type="EMBL" id="TDQ50686.1"/>
    </source>
</evidence>
<organism evidence="2 3">
    <name type="scientific">Permianibacter aggregans</name>
    <dbReference type="NCBI Taxonomy" id="1510150"/>
    <lineage>
        <taxon>Bacteria</taxon>
        <taxon>Pseudomonadati</taxon>
        <taxon>Pseudomonadota</taxon>
        <taxon>Gammaproteobacteria</taxon>
        <taxon>Pseudomonadales</taxon>
        <taxon>Pseudomonadaceae</taxon>
        <taxon>Permianibacter</taxon>
    </lineage>
</organism>
<protein>
    <submittedName>
        <fullName evidence="2">Amino acid ABC transporter substrate-binding protein (PAAT family)</fullName>
    </submittedName>
</protein>
<dbReference type="Proteomes" id="UP000295375">
    <property type="component" value="Unassembled WGS sequence"/>
</dbReference>
<accession>A0A4R6UWP0</accession>
<dbReference type="Gene3D" id="3.40.190.10">
    <property type="entry name" value="Periplasmic binding protein-like II"/>
    <property type="match status" value="2"/>
</dbReference>
<dbReference type="OrthoDB" id="5296159at2"/>
<reference evidence="2 3" key="1">
    <citation type="submission" date="2019-03" db="EMBL/GenBank/DDBJ databases">
        <title>Genomic Encyclopedia of Type Strains, Phase IV (KMG-IV): sequencing the most valuable type-strain genomes for metagenomic binning, comparative biology and taxonomic classification.</title>
        <authorList>
            <person name="Goeker M."/>
        </authorList>
    </citation>
    <scope>NUCLEOTIDE SEQUENCE [LARGE SCALE GENOMIC DNA]</scope>
    <source>
        <strain evidence="2 3">DSM 103792</strain>
    </source>
</reference>
<dbReference type="AlphaFoldDB" id="A0A4R6UWP0"/>
<name>A0A4R6UWP0_9GAMM</name>
<dbReference type="EMBL" id="SNYM01000002">
    <property type="protein sequence ID" value="TDQ50686.1"/>
    <property type="molecule type" value="Genomic_DNA"/>
</dbReference>
<keyword evidence="3" id="KW-1185">Reference proteome</keyword>
<comment type="caution">
    <text evidence="2">The sequence shown here is derived from an EMBL/GenBank/DDBJ whole genome shotgun (WGS) entry which is preliminary data.</text>
</comment>
<proteinExistence type="predicted"/>
<gene>
    <name evidence="2" type="ORF">EV696_102369</name>
</gene>